<proteinExistence type="predicted"/>
<evidence type="ECO:0000259" key="1">
    <source>
        <dbReference type="Pfam" id="PF01402"/>
    </source>
</evidence>
<dbReference type="AlphaFoldDB" id="A0A0F9B364"/>
<dbReference type="EMBL" id="LAZR01039693">
    <property type="protein sequence ID" value="KKL16364.1"/>
    <property type="molecule type" value="Genomic_DNA"/>
</dbReference>
<dbReference type="GO" id="GO:0006355">
    <property type="term" value="P:regulation of DNA-templated transcription"/>
    <property type="evidence" value="ECO:0007669"/>
    <property type="project" value="InterPro"/>
</dbReference>
<organism evidence="2">
    <name type="scientific">marine sediment metagenome</name>
    <dbReference type="NCBI Taxonomy" id="412755"/>
    <lineage>
        <taxon>unclassified sequences</taxon>
        <taxon>metagenomes</taxon>
        <taxon>ecological metagenomes</taxon>
    </lineage>
</organism>
<gene>
    <name evidence="2" type="ORF">LCGC14_2496330</name>
</gene>
<accession>A0A0F9B364</accession>
<name>A0A0F9B364_9ZZZZ</name>
<dbReference type="InterPro" id="IPR010985">
    <property type="entry name" value="Ribbon_hlx_hlx"/>
</dbReference>
<dbReference type="SUPFAM" id="SSF47598">
    <property type="entry name" value="Ribbon-helix-helix"/>
    <property type="match status" value="1"/>
</dbReference>
<dbReference type="Gene3D" id="1.10.1220.10">
    <property type="entry name" value="Met repressor-like"/>
    <property type="match status" value="1"/>
</dbReference>
<reference evidence="2" key="1">
    <citation type="journal article" date="2015" name="Nature">
        <title>Complex archaea that bridge the gap between prokaryotes and eukaryotes.</title>
        <authorList>
            <person name="Spang A."/>
            <person name="Saw J.H."/>
            <person name="Jorgensen S.L."/>
            <person name="Zaremba-Niedzwiedzka K."/>
            <person name="Martijn J."/>
            <person name="Lind A.E."/>
            <person name="van Eijk R."/>
            <person name="Schleper C."/>
            <person name="Guy L."/>
            <person name="Ettema T.J."/>
        </authorList>
    </citation>
    <scope>NUCLEOTIDE SEQUENCE</scope>
</reference>
<dbReference type="CDD" id="cd22231">
    <property type="entry name" value="RHH_NikR_HicB-like"/>
    <property type="match status" value="1"/>
</dbReference>
<comment type="caution">
    <text evidence="2">The sequence shown here is derived from an EMBL/GenBank/DDBJ whole genome shotgun (WGS) entry which is preliminary data.</text>
</comment>
<feature type="domain" description="Ribbon-helix-helix protein CopG" evidence="1">
    <location>
        <begin position="66"/>
        <end position="103"/>
    </location>
</feature>
<dbReference type="InterPro" id="IPR013321">
    <property type="entry name" value="Arc_rbn_hlx_hlx"/>
</dbReference>
<dbReference type="Pfam" id="PF01402">
    <property type="entry name" value="RHH_1"/>
    <property type="match status" value="1"/>
</dbReference>
<sequence>MGLITHVTFRILYFRRQQLLDYWELNYALQIGYNLDRPVLYSLHLTNIDICITHSTERYYKRGVVKSFSFKLPESLFKKLTSTAKERGGSRSALVREAIETFITGNDYVQIGSCSDLAGDLAGCVKGPADLSHNEKLMRGYDQ</sequence>
<evidence type="ECO:0000313" key="2">
    <source>
        <dbReference type="EMBL" id="KKL16364.1"/>
    </source>
</evidence>
<protein>
    <recommendedName>
        <fullName evidence="1">Ribbon-helix-helix protein CopG domain-containing protein</fullName>
    </recommendedName>
</protein>
<dbReference type="InterPro" id="IPR002145">
    <property type="entry name" value="CopG"/>
</dbReference>